<comment type="caution">
    <text evidence="3">The sequence shown here is derived from an EMBL/GenBank/DDBJ whole genome shotgun (WGS) entry which is preliminary data.</text>
</comment>
<evidence type="ECO:0000313" key="4">
    <source>
        <dbReference type="Proteomes" id="UP001302812"/>
    </source>
</evidence>
<accession>A0AAN6TNV8</accession>
<dbReference type="PROSITE" id="PS50048">
    <property type="entry name" value="ZN2_CY6_FUNGAL_2"/>
    <property type="match status" value="1"/>
</dbReference>
<organism evidence="3 4">
    <name type="scientific">Canariomyces notabilis</name>
    <dbReference type="NCBI Taxonomy" id="2074819"/>
    <lineage>
        <taxon>Eukaryota</taxon>
        <taxon>Fungi</taxon>
        <taxon>Dikarya</taxon>
        <taxon>Ascomycota</taxon>
        <taxon>Pezizomycotina</taxon>
        <taxon>Sordariomycetes</taxon>
        <taxon>Sordariomycetidae</taxon>
        <taxon>Sordariales</taxon>
        <taxon>Chaetomiaceae</taxon>
        <taxon>Canariomyces</taxon>
    </lineage>
</organism>
<dbReference type="Gene3D" id="4.10.240.10">
    <property type="entry name" value="Zn(2)-C6 fungal-type DNA-binding domain"/>
    <property type="match status" value="1"/>
</dbReference>
<dbReference type="GO" id="GO:0008270">
    <property type="term" value="F:zinc ion binding"/>
    <property type="evidence" value="ECO:0007669"/>
    <property type="project" value="InterPro"/>
</dbReference>
<dbReference type="AlphaFoldDB" id="A0AAN6TNV8"/>
<dbReference type="CDD" id="cd00067">
    <property type="entry name" value="GAL4"/>
    <property type="match status" value="1"/>
</dbReference>
<dbReference type="GeneID" id="89940652"/>
<dbReference type="PROSITE" id="PS00463">
    <property type="entry name" value="ZN2_CY6_FUNGAL_1"/>
    <property type="match status" value="1"/>
</dbReference>
<keyword evidence="1" id="KW-0539">Nucleus</keyword>
<dbReference type="SMART" id="SM00066">
    <property type="entry name" value="GAL4"/>
    <property type="match status" value="1"/>
</dbReference>
<protein>
    <recommendedName>
        <fullName evidence="2">Zn(2)-C6 fungal-type domain-containing protein</fullName>
    </recommendedName>
</protein>
<reference evidence="3" key="2">
    <citation type="submission" date="2023-05" db="EMBL/GenBank/DDBJ databases">
        <authorList>
            <consortium name="Lawrence Berkeley National Laboratory"/>
            <person name="Steindorff A."/>
            <person name="Hensen N."/>
            <person name="Bonometti L."/>
            <person name="Westerberg I."/>
            <person name="Brannstrom I.O."/>
            <person name="Guillou S."/>
            <person name="Cros-Aarteil S."/>
            <person name="Calhoun S."/>
            <person name="Haridas S."/>
            <person name="Kuo A."/>
            <person name="Mondo S."/>
            <person name="Pangilinan J."/>
            <person name="Riley R."/>
            <person name="Labutti K."/>
            <person name="Andreopoulos B."/>
            <person name="Lipzen A."/>
            <person name="Chen C."/>
            <person name="Yanf M."/>
            <person name="Daum C."/>
            <person name="Ng V."/>
            <person name="Clum A."/>
            <person name="Ohm R."/>
            <person name="Martin F."/>
            <person name="Silar P."/>
            <person name="Natvig D."/>
            <person name="Lalanne C."/>
            <person name="Gautier V."/>
            <person name="Ament-Velasquez S.L."/>
            <person name="Kruys A."/>
            <person name="Hutchinson M.I."/>
            <person name="Powell A.J."/>
            <person name="Barry K."/>
            <person name="Miller A.N."/>
            <person name="Grigoriev I.V."/>
            <person name="Debuchy R."/>
            <person name="Gladieux P."/>
            <person name="Thoren M.H."/>
            <person name="Johannesson H."/>
        </authorList>
    </citation>
    <scope>NUCLEOTIDE SEQUENCE</scope>
    <source>
        <strain evidence="3">CBS 508.74</strain>
    </source>
</reference>
<dbReference type="PANTHER" id="PTHR47784">
    <property type="entry name" value="STEROL UPTAKE CONTROL PROTEIN 2"/>
    <property type="match status" value="1"/>
</dbReference>
<name>A0AAN6TNV8_9PEZI</name>
<dbReference type="GO" id="GO:0001228">
    <property type="term" value="F:DNA-binding transcription activator activity, RNA polymerase II-specific"/>
    <property type="evidence" value="ECO:0007669"/>
    <property type="project" value="TreeGrafter"/>
</dbReference>
<evidence type="ECO:0000256" key="1">
    <source>
        <dbReference type="ARBA" id="ARBA00023242"/>
    </source>
</evidence>
<dbReference type="InterPro" id="IPR021858">
    <property type="entry name" value="Fun_TF"/>
</dbReference>
<proteinExistence type="predicted"/>
<dbReference type="Proteomes" id="UP001302812">
    <property type="component" value="Unassembled WGS sequence"/>
</dbReference>
<sequence length="374" mass="42406">MASKKRKAHHKSRLGCKNCKARKIKCDEKRPSCSNCVRRRIDCDFLQVKPIQPGGSPAAALNMMDLELLHCYTTTTYLTLSENPLIREFYRSTVVQLGLHCDYIMRAILAVSGLHLAHHRQLQRDHYLAAAVAHHHAASQVAIPLLNNPTPKDAEMLFLFSVLTTYYALGWPRTSSADTLLLSMTSPNAGFPDWVYMLRGTKGLIELSGVPSSGPLAPLFAHSQSRFILREESCESLANREASAALTALTQLEERLRQVYGVAVRELKKSFRQADTCRARGETYELIDAFIWVFFMAEDLLPLLRAPTTRREAVAIFAFFCVLLHRLDGHWWMQGWGRHLVAHAYDLLDEEGRLWIRWAVDEIGWVPPPAAERL</sequence>
<gene>
    <name evidence="3" type="ORF">N656DRAFT_786488</name>
</gene>
<evidence type="ECO:0000259" key="2">
    <source>
        <dbReference type="PROSITE" id="PS50048"/>
    </source>
</evidence>
<reference evidence="3" key="1">
    <citation type="journal article" date="2023" name="Mol. Phylogenet. Evol.">
        <title>Genome-scale phylogeny and comparative genomics of the fungal order Sordariales.</title>
        <authorList>
            <person name="Hensen N."/>
            <person name="Bonometti L."/>
            <person name="Westerberg I."/>
            <person name="Brannstrom I.O."/>
            <person name="Guillou S."/>
            <person name="Cros-Aarteil S."/>
            <person name="Calhoun S."/>
            <person name="Haridas S."/>
            <person name="Kuo A."/>
            <person name="Mondo S."/>
            <person name="Pangilinan J."/>
            <person name="Riley R."/>
            <person name="LaButti K."/>
            <person name="Andreopoulos B."/>
            <person name="Lipzen A."/>
            <person name="Chen C."/>
            <person name="Yan M."/>
            <person name="Daum C."/>
            <person name="Ng V."/>
            <person name="Clum A."/>
            <person name="Steindorff A."/>
            <person name="Ohm R.A."/>
            <person name="Martin F."/>
            <person name="Silar P."/>
            <person name="Natvig D.O."/>
            <person name="Lalanne C."/>
            <person name="Gautier V."/>
            <person name="Ament-Velasquez S.L."/>
            <person name="Kruys A."/>
            <person name="Hutchinson M.I."/>
            <person name="Powell A.J."/>
            <person name="Barry K."/>
            <person name="Miller A.N."/>
            <person name="Grigoriev I.V."/>
            <person name="Debuchy R."/>
            <person name="Gladieux P."/>
            <person name="Hiltunen Thoren M."/>
            <person name="Johannesson H."/>
        </authorList>
    </citation>
    <scope>NUCLEOTIDE SEQUENCE</scope>
    <source>
        <strain evidence="3">CBS 508.74</strain>
    </source>
</reference>
<dbReference type="Pfam" id="PF00172">
    <property type="entry name" value="Zn_clus"/>
    <property type="match status" value="1"/>
</dbReference>
<dbReference type="Pfam" id="PF11951">
    <property type="entry name" value="Fungal_trans_2"/>
    <property type="match status" value="1"/>
</dbReference>
<dbReference type="InterPro" id="IPR001138">
    <property type="entry name" value="Zn2Cys6_DnaBD"/>
</dbReference>
<keyword evidence="4" id="KW-1185">Reference proteome</keyword>
<evidence type="ECO:0000313" key="3">
    <source>
        <dbReference type="EMBL" id="KAK4117913.1"/>
    </source>
</evidence>
<feature type="domain" description="Zn(2)-C6 fungal-type" evidence="2">
    <location>
        <begin position="15"/>
        <end position="45"/>
    </location>
</feature>
<dbReference type="EMBL" id="MU853332">
    <property type="protein sequence ID" value="KAK4117913.1"/>
    <property type="molecule type" value="Genomic_DNA"/>
</dbReference>
<dbReference type="RefSeq" id="XP_064675483.1">
    <property type="nucleotide sequence ID" value="XM_064816527.1"/>
</dbReference>
<dbReference type="InterPro" id="IPR053157">
    <property type="entry name" value="Sterol_Uptake_Regulator"/>
</dbReference>
<dbReference type="InterPro" id="IPR036864">
    <property type="entry name" value="Zn2-C6_fun-type_DNA-bd_sf"/>
</dbReference>
<dbReference type="SUPFAM" id="SSF57701">
    <property type="entry name" value="Zn2/Cys6 DNA-binding domain"/>
    <property type="match status" value="1"/>
</dbReference>
<dbReference type="PANTHER" id="PTHR47784:SF5">
    <property type="entry name" value="STEROL UPTAKE CONTROL PROTEIN 2"/>
    <property type="match status" value="1"/>
</dbReference>